<evidence type="ECO:0000256" key="4">
    <source>
        <dbReference type="ARBA" id="ARBA00022490"/>
    </source>
</evidence>
<dbReference type="PROSITE" id="PS50250">
    <property type="entry name" value="PCI"/>
    <property type="match status" value="1"/>
</dbReference>
<dbReference type="EMBL" id="CACRXK020007789">
    <property type="protein sequence ID" value="CAB4013175.1"/>
    <property type="molecule type" value="Genomic_DNA"/>
</dbReference>
<comment type="similarity">
    <text evidence="3">Belongs to the CSN1 family.</text>
</comment>
<dbReference type="GO" id="GO:0008180">
    <property type="term" value="C:COP9 signalosome"/>
    <property type="evidence" value="ECO:0007669"/>
    <property type="project" value="UniProtKB-KW"/>
</dbReference>
<dbReference type="SUPFAM" id="SSF46785">
    <property type="entry name" value="Winged helix' DNA-binding domain"/>
    <property type="match status" value="1"/>
</dbReference>
<sequence length="465" mass="52541">MPLVARPADQGYLEPMQVDLVSESQANVDSEFNVESTTLELDYFSLNYAGLSKLRRLLFIAKHCPCLELDALKLAHDNVKQTFNTKLYAQIAIKLGEASSRAGEAENSQMDVNWIEATNKKAAVKLEHLDTDLKTHKANTIKESIRRGHDDLGDHHLDCGDLNNALKCYSRSRDYCSVPKHIINMCLNVIKVSALLKNWAHVLNFVNKAESSIELMGEQREKPANLVIATKLKCAAGLAELALKKYKSAAKHFLLAQFDHFEYKELISAHDVAVYGGLCALATFDRQELRTKVLSNSSFKLFLELDPQIRDVLHKFYESQYASCLKILDDIKDNFRLDLYLSSHVNTLYSKIRNRALIQYFSPYVSADMGKMAQSFNTTVPALEDELTQLILDDQIQARIDSHNKILFAREVDQRSTTFEKAIKMGKEYDKRAKALIIRAAVISNQIYVKSPPRDTNAVDSGSSR</sequence>
<dbReference type="InterPro" id="IPR036390">
    <property type="entry name" value="WH_DNA-bd_sf"/>
</dbReference>
<dbReference type="PANTHER" id="PTHR14145">
    <property type="entry name" value="26S PROTESOME SUBUNIT 6"/>
    <property type="match status" value="1"/>
</dbReference>
<comment type="caution">
    <text evidence="7">The sequence shown here is derived from an EMBL/GenBank/DDBJ whole genome shotgun (WGS) entry which is preliminary data.</text>
</comment>
<dbReference type="Pfam" id="PF01399">
    <property type="entry name" value="PCI"/>
    <property type="match status" value="1"/>
</dbReference>
<organism evidence="7 8">
    <name type="scientific">Paramuricea clavata</name>
    <name type="common">Red gorgonian</name>
    <name type="synonym">Violescent sea-whip</name>
    <dbReference type="NCBI Taxonomy" id="317549"/>
    <lineage>
        <taxon>Eukaryota</taxon>
        <taxon>Metazoa</taxon>
        <taxon>Cnidaria</taxon>
        <taxon>Anthozoa</taxon>
        <taxon>Octocorallia</taxon>
        <taxon>Malacalcyonacea</taxon>
        <taxon>Plexauridae</taxon>
        <taxon>Paramuricea</taxon>
    </lineage>
</organism>
<protein>
    <submittedName>
        <fullName evidence="7">COP9 signalosome complex subunit 1</fullName>
    </submittedName>
</protein>
<keyword evidence="8" id="KW-1185">Reference proteome</keyword>
<dbReference type="Pfam" id="PF21151">
    <property type="entry name" value="CSN1_C"/>
    <property type="match status" value="1"/>
</dbReference>
<evidence type="ECO:0000256" key="2">
    <source>
        <dbReference type="ARBA" id="ARBA00004496"/>
    </source>
</evidence>
<keyword evidence="5" id="KW-0736">Signalosome</keyword>
<dbReference type="Gene3D" id="1.25.40.570">
    <property type="match status" value="1"/>
</dbReference>
<dbReference type="AlphaFoldDB" id="A0A7D9EPM4"/>
<reference evidence="7" key="1">
    <citation type="submission" date="2020-04" db="EMBL/GenBank/DDBJ databases">
        <authorList>
            <person name="Alioto T."/>
            <person name="Alioto T."/>
            <person name="Gomez Garrido J."/>
        </authorList>
    </citation>
    <scope>NUCLEOTIDE SEQUENCE</scope>
    <source>
        <strain evidence="7">A484AB</strain>
    </source>
</reference>
<dbReference type="GO" id="GO:0005737">
    <property type="term" value="C:cytoplasm"/>
    <property type="evidence" value="ECO:0007669"/>
    <property type="project" value="UniProtKB-SubCell"/>
</dbReference>
<proteinExistence type="inferred from homology"/>
<keyword evidence="4" id="KW-0963">Cytoplasm</keyword>
<dbReference type="InterPro" id="IPR000717">
    <property type="entry name" value="PCI_dom"/>
</dbReference>
<dbReference type="Proteomes" id="UP001152795">
    <property type="component" value="Unassembled WGS sequence"/>
</dbReference>
<evidence type="ECO:0000256" key="5">
    <source>
        <dbReference type="ARBA" id="ARBA00022790"/>
    </source>
</evidence>
<dbReference type="InterPro" id="IPR019585">
    <property type="entry name" value="Rpn7/CSN1"/>
</dbReference>
<name>A0A7D9EPM4_PARCT</name>
<evidence type="ECO:0000313" key="8">
    <source>
        <dbReference type="Proteomes" id="UP001152795"/>
    </source>
</evidence>
<evidence type="ECO:0000256" key="6">
    <source>
        <dbReference type="ARBA" id="ARBA00023242"/>
    </source>
</evidence>
<evidence type="ECO:0000256" key="3">
    <source>
        <dbReference type="ARBA" id="ARBA00008793"/>
    </source>
</evidence>
<keyword evidence="6" id="KW-0539">Nucleus</keyword>
<dbReference type="SMART" id="SM00088">
    <property type="entry name" value="PINT"/>
    <property type="match status" value="1"/>
</dbReference>
<gene>
    <name evidence="7" type="ORF">PACLA_8A036639</name>
</gene>
<evidence type="ECO:0000313" key="7">
    <source>
        <dbReference type="EMBL" id="CAB4013175.1"/>
    </source>
</evidence>
<dbReference type="InterPro" id="IPR048624">
    <property type="entry name" value="CSN1_C"/>
</dbReference>
<comment type="subcellular location">
    <subcellularLocation>
        <location evidence="2">Cytoplasm</location>
    </subcellularLocation>
    <subcellularLocation>
        <location evidence="1">Nucleus</location>
    </subcellularLocation>
</comment>
<accession>A0A7D9EPM4</accession>
<evidence type="ECO:0000256" key="1">
    <source>
        <dbReference type="ARBA" id="ARBA00004123"/>
    </source>
</evidence>
<dbReference type="PANTHER" id="PTHR14145:SF2">
    <property type="entry name" value="COP9 SIGNALOSOME COMPLEX SUBUNIT 1"/>
    <property type="match status" value="1"/>
</dbReference>
<dbReference type="Pfam" id="PF10602">
    <property type="entry name" value="RPN7"/>
    <property type="match status" value="1"/>
</dbReference>
<dbReference type="OrthoDB" id="422427at2759"/>
<dbReference type="InterPro" id="IPR045135">
    <property type="entry name" value="Rpn7_N"/>
</dbReference>